<dbReference type="Gene3D" id="3.30.70.270">
    <property type="match status" value="1"/>
</dbReference>
<reference evidence="7 8" key="1">
    <citation type="submission" date="2009-02" db="EMBL/GenBank/DDBJ databases">
        <title>The Genome Sequence of Oxalobacter formigenes OXCC13.</title>
        <authorList>
            <consortium name="The Broad Institute Genome Sequencing Platform"/>
            <person name="Ward D."/>
            <person name="Young S.K."/>
            <person name="Kodira C.D."/>
            <person name="Zeng Q."/>
            <person name="Koehrsen M."/>
            <person name="Alvarado L."/>
            <person name="Berlin A."/>
            <person name="Borenstein D."/>
            <person name="Chen Z."/>
            <person name="Engels R."/>
            <person name="Freedman E."/>
            <person name="Gellesch M."/>
            <person name="Goldberg J."/>
            <person name="Griggs A."/>
            <person name="Gujja S."/>
            <person name="Heiman D."/>
            <person name="Hepburn T."/>
            <person name="Howarth C."/>
            <person name="Jen D."/>
            <person name="Larson L."/>
            <person name="Lewis B."/>
            <person name="Mehta T."/>
            <person name="Park D."/>
            <person name="Pearson M."/>
            <person name="Roberts A."/>
            <person name="Saif S."/>
            <person name="Shea T."/>
            <person name="Shenoy N."/>
            <person name="Sisk P."/>
            <person name="Stolte C."/>
            <person name="Sykes S."/>
            <person name="Walk T."/>
            <person name="White J."/>
            <person name="Yandava C."/>
            <person name="Allison M.J."/>
            <person name="Lander E."/>
            <person name="Nusbaum C."/>
            <person name="Galagan J."/>
            <person name="Birren B."/>
        </authorList>
    </citation>
    <scope>NUCLEOTIDE SEQUENCE [LARGE SCALE GENOMIC DNA]</scope>
    <source>
        <strain evidence="7 8">OXCC13</strain>
    </source>
</reference>
<dbReference type="SUPFAM" id="SSF55073">
    <property type="entry name" value="Nucleotide cyclase"/>
    <property type="match status" value="1"/>
</dbReference>
<organism evidence="7 8">
    <name type="scientific">Oxalobacter formigenes OXCC13</name>
    <dbReference type="NCBI Taxonomy" id="556269"/>
    <lineage>
        <taxon>Bacteria</taxon>
        <taxon>Pseudomonadati</taxon>
        <taxon>Pseudomonadota</taxon>
        <taxon>Betaproteobacteria</taxon>
        <taxon>Burkholderiales</taxon>
        <taxon>Oxalobacteraceae</taxon>
        <taxon>Oxalobacter</taxon>
    </lineage>
</organism>
<dbReference type="RefSeq" id="WP_005880563.1">
    <property type="nucleotide sequence ID" value="NZ_CP019430.1"/>
</dbReference>
<feature type="domain" description="GGDEF" evidence="6">
    <location>
        <begin position="181"/>
        <end position="310"/>
    </location>
</feature>
<dbReference type="PANTHER" id="PTHR45138:SF9">
    <property type="entry name" value="DIGUANYLATE CYCLASE DGCM-RELATED"/>
    <property type="match status" value="1"/>
</dbReference>
<dbReference type="InterPro" id="IPR043128">
    <property type="entry name" value="Rev_trsase/Diguanyl_cyclase"/>
</dbReference>
<dbReference type="EMBL" id="GG658170">
    <property type="protein sequence ID" value="EEO29809.1"/>
    <property type="molecule type" value="Genomic_DNA"/>
</dbReference>
<dbReference type="eggNOG" id="COG2703">
    <property type="taxonomic scope" value="Bacteria"/>
</dbReference>
<dbReference type="InterPro" id="IPR029787">
    <property type="entry name" value="Nucleotide_cyclase"/>
</dbReference>
<dbReference type="SMART" id="SM00267">
    <property type="entry name" value="GGDEF"/>
    <property type="match status" value="1"/>
</dbReference>
<evidence type="ECO:0000313" key="7">
    <source>
        <dbReference type="EMBL" id="EEO29809.1"/>
    </source>
</evidence>
<dbReference type="PROSITE" id="PS50887">
    <property type="entry name" value="GGDEF"/>
    <property type="match status" value="1"/>
</dbReference>
<sequence>MNIGTVQTRLSFPASPGQSTTHIFSNGPHMNNLTQRIGHAIIESALQTGICLHDTKTVVVIRNRSGETVYANTGFDKPFDINRKNTVQETGKPAVCIEKFCIDDTVTSCLTIYFPVKNDDEITGVGMIGIPVDSQKHLQDGQKLLSINDKRIANIETGNWNYPSMLANLQKLIFRPDKNDSSTTVVLMNIDNFARINEEWGQFSSNIVLAEFCQLILKHLRSSDLFGKWSEKEFILLLPDTNLTTGKQIAKRIGSAIEHKQFSQVGQITASLGVATYRRDETLEDFINRIDAAVFAAKTSGKKRVELKARHFLKLVWKQEYECGNQTIDEEHRQLFFYSSQLLHAIYDNKPKKQISPLIHQLLTHIQMHFDNEEKIMMSIGYPQTDEHAIIHRQLVHKAVHLAELFERNRLDFAEIFSFLANDVVIMHMQKEDRNFFSFLSEFHI</sequence>
<dbReference type="PROSITE" id="PS00550">
    <property type="entry name" value="HEMERYTHRINS"/>
    <property type="match status" value="1"/>
</dbReference>
<accession>C3X9D3</accession>
<evidence type="ECO:0000259" key="6">
    <source>
        <dbReference type="PROSITE" id="PS50887"/>
    </source>
</evidence>
<dbReference type="InterPro" id="IPR000160">
    <property type="entry name" value="GGDEF_dom"/>
</dbReference>
<dbReference type="Pfam" id="PF00990">
    <property type="entry name" value="GGDEF"/>
    <property type="match status" value="1"/>
</dbReference>
<evidence type="ECO:0000313" key="8">
    <source>
        <dbReference type="Proteomes" id="UP000005089"/>
    </source>
</evidence>
<keyword evidence="4" id="KW-0408">Iron</keyword>
<evidence type="ECO:0000256" key="5">
    <source>
        <dbReference type="ARBA" id="ARBA00034247"/>
    </source>
</evidence>
<keyword evidence="3" id="KW-0479">Metal-binding</keyword>
<comment type="catalytic activity">
    <reaction evidence="5">
        <text>2 GTP = 3',3'-c-di-GMP + 2 diphosphate</text>
        <dbReference type="Rhea" id="RHEA:24898"/>
        <dbReference type="ChEBI" id="CHEBI:33019"/>
        <dbReference type="ChEBI" id="CHEBI:37565"/>
        <dbReference type="ChEBI" id="CHEBI:58805"/>
        <dbReference type="EC" id="2.7.7.65"/>
    </reaction>
</comment>
<dbReference type="InterPro" id="IPR016131">
    <property type="entry name" value="Haemerythrin_Fe_BS"/>
</dbReference>
<dbReference type="AlphaFoldDB" id="C3X9D3"/>
<dbReference type="NCBIfam" id="TIGR02481">
    <property type="entry name" value="hemeryth_dom"/>
    <property type="match status" value="1"/>
</dbReference>
<dbReference type="SUPFAM" id="SSF47188">
    <property type="entry name" value="Hemerythrin-like"/>
    <property type="match status" value="1"/>
</dbReference>
<name>C3X9D3_OXAFO</name>
<comment type="similarity">
    <text evidence="1">Belongs to the hemerythrin family.</text>
</comment>
<dbReference type="InterPro" id="IPR012827">
    <property type="entry name" value="Hemerythrin_metal-bd"/>
</dbReference>
<dbReference type="PANTHER" id="PTHR45138">
    <property type="entry name" value="REGULATORY COMPONENTS OF SENSORY TRANSDUCTION SYSTEM"/>
    <property type="match status" value="1"/>
</dbReference>
<dbReference type="eggNOG" id="COG3706">
    <property type="taxonomic scope" value="Bacteria"/>
</dbReference>
<dbReference type="STRING" id="847.BRW83_1322"/>
<dbReference type="EC" id="2.7.7.65" evidence="2"/>
<dbReference type="Pfam" id="PF01814">
    <property type="entry name" value="Hemerythrin"/>
    <property type="match status" value="1"/>
</dbReference>
<dbReference type="HOGENOM" id="CLU_551899_0_0_4"/>
<dbReference type="GeneID" id="77135201"/>
<dbReference type="NCBIfam" id="TIGR00254">
    <property type="entry name" value="GGDEF"/>
    <property type="match status" value="1"/>
</dbReference>
<dbReference type="InterPro" id="IPR035938">
    <property type="entry name" value="Hemerythrin-like_sf"/>
</dbReference>
<evidence type="ECO:0000256" key="2">
    <source>
        <dbReference type="ARBA" id="ARBA00012528"/>
    </source>
</evidence>
<dbReference type="CDD" id="cd12107">
    <property type="entry name" value="Hemerythrin"/>
    <property type="match status" value="1"/>
</dbReference>
<dbReference type="Proteomes" id="UP000005089">
    <property type="component" value="Unassembled WGS sequence"/>
</dbReference>
<proteinExistence type="inferred from homology"/>
<protein>
    <recommendedName>
        <fullName evidence="2">diguanylate cyclase</fullName>
        <ecNumber evidence="2">2.7.7.65</ecNumber>
    </recommendedName>
</protein>
<dbReference type="Gene3D" id="1.20.120.50">
    <property type="entry name" value="Hemerythrin-like"/>
    <property type="match status" value="1"/>
</dbReference>
<dbReference type="InterPro" id="IPR012312">
    <property type="entry name" value="Hemerythrin-like"/>
</dbReference>
<dbReference type="CDD" id="cd01949">
    <property type="entry name" value="GGDEF"/>
    <property type="match status" value="1"/>
</dbReference>
<evidence type="ECO:0000256" key="3">
    <source>
        <dbReference type="ARBA" id="ARBA00022723"/>
    </source>
</evidence>
<gene>
    <name evidence="7" type="ORF">OFBG_00837</name>
</gene>
<dbReference type="GO" id="GO:0052621">
    <property type="term" value="F:diguanylate cyclase activity"/>
    <property type="evidence" value="ECO:0007669"/>
    <property type="project" value="UniProtKB-EC"/>
</dbReference>
<evidence type="ECO:0000256" key="1">
    <source>
        <dbReference type="ARBA" id="ARBA00010587"/>
    </source>
</evidence>
<dbReference type="GO" id="GO:0046872">
    <property type="term" value="F:metal ion binding"/>
    <property type="evidence" value="ECO:0007669"/>
    <property type="project" value="UniProtKB-KW"/>
</dbReference>
<dbReference type="InterPro" id="IPR050469">
    <property type="entry name" value="Diguanylate_Cyclase"/>
</dbReference>
<dbReference type="OrthoDB" id="9813903at2"/>
<evidence type="ECO:0000256" key="4">
    <source>
        <dbReference type="ARBA" id="ARBA00023004"/>
    </source>
</evidence>
<keyword evidence="8" id="KW-1185">Reference proteome</keyword>